<dbReference type="PROSITE" id="PS51456">
    <property type="entry name" value="MYOSIN_MOTOR"/>
    <property type="match status" value="1"/>
</dbReference>
<dbReference type="GO" id="GO:0016459">
    <property type="term" value="C:myosin complex"/>
    <property type="evidence" value="ECO:0007669"/>
    <property type="project" value="UniProtKB-KW"/>
</dbReference>
<dbReference type="Gene3D" id="1.20.58.530">
    <property type="match status" value="1"/>
</dbReference>
<gene>
    <name evidence="11" type="ORF">LAQU0_S11e01926g</name>
</gene>
<dbReference type="Gene3D" id="1.20.5.4820">
    <property type="match status" value="1"/>
</dbReference>
<evidence type="ECO:0000256" key="2">
    <source>
        <dbReference type="ARBA" id="ARBA00022741"/>
    </source>
</evidence>
<dbReference type="PANTHER" id="PTHR13140">
    <property type="entry name" value="MYOSIN"/>
    <property type="match status" value="1"/>
</dbReference>
<feature type="coiled-coil region" evidence="9">
    <location>
        <begin position="1758"/>
        <end position="1820"/>
    </location>
</feature>
<evidence type="ECO:0000256" key="7">
    <source>
        <dbReference type="ARBA" id="ARBA00023203"/>
    </source>
</evidence>
<evidence type="ECO:0000256" key="8">
    <source>
        <dbReference type="PROSITE-ProRule" id="PRU00782"/>
    </source>
</evidence>
<evidence type="ECO:0000259" key="10">
    <source>
        <dbReference type="PROSITE" id="PS51456"/>
    </source>
</evidence>
<dbReference type="Gene3D" id="1.10.287.1490">
    <property type="match status" value="1"/>
</dbReference>
<dbReference type="OrthoDB" id="6108017at2759"/>
<organism evidence="11 12">
    <name type="scientific">Lachancea quebecensis</name>
    <dbReference type="NCBI Taxonomy" id="1654605"/>
    <lineage>
        <taxon>Eukaryota</taxon>
        <taxon>Fungi</taxon>
        <taxon>Dikarya</taxon>
        <taxon>Ascomycota</taxon>
        <taxon>Saccharomycotina</taxon>
        <taxon>Saccharomycetes</taxon>
        <taxon>Saccharomycetales</taxon>
        <taxon>Saccharomycetaceae</taxon>
        <taxon>Lachancea</taxon>
    </lineage>
</organism>
<dbReference type="EMBL" id="LN890568">
    <property type="protein sequence ID" value="CUS23683.1"/>
    <property type="molecule type" value="Genomic_DNA"/>
</dbReference>
<proteinExistence type="inferred from homology"/>
<evidence type="ECO:0000256" key="5">
    <source>
        <dbReference type="ARBA" id="ARBA00023123"/>
    </source>
</evidence>
<feature type="coiled-coil region" evidence="9">
    <location>
        <begin position="801"/>
        <end position="1143"/>
    </location>
</feature>
<feature type="binding site" evidence="8">
    <location>
        <begin position="153"/>
        <end position="160"/>
    </location>
    <ligand>
        <name>ATP</name>
        <dbReference type="ChEBI" id="CHEBI:30616"/>
    </ligand>
</feature>
<evidence type="ECO:0000313" key="12">
    <source>
        <dbReference type="Proteomes" id="UP000236544"/>
    </source>
</evidence>
<evidence type="ECO:0000256" key="6">
    <source>
        <dbReference type="ARBA" id="ARBA00023175"/>
    </source>
</evidence>
<dbReference type="InterPro" id="IPR027417">
    <property type="entry name" value="P-loop_NTPase"/>
</dbReference>
<dbReference type="Proteomes" id="UP000236544">
    <property type="component" value="Unassembled WGS sequence"/>
</dbReference>
<dbReference type="Gene3D" id="1.10.10.820">
    <property type="match status" value="1"/>
</dbReference>
<evidence type="ECO:0000256" key="3">
    <source>
        <dbReference type="ARBA" id="ARBA00022840"/>
    </source>
</evidence>
<sequence length="1862" mass="214957">MQRVWIPDAEEVFVQAELVGEKTVRNKQNKDEKWAVVRRGGHEQEIPADQTSAVNPVTFDRIDDMSELTHLNEPSVLHNLENRYADDNIYTYSGLFLVAINPYSNIRIYTQDYISLYHGSPKEDNKPHIFAVAEEAYQNLLSQRRDQSILVTGESGAGKTENTKKILQYLASITSDDKLSPDTSHESFERKILQSNPILESFGNAQTVRNNNSSRFGKFIKIEFDELGKINGAHVDWYLLEKSRIIQQNPRERNYHIFYQLLSGMSAQDLRKFGLESNSIKDYGYLRNSNSSIPGVDDTQDFHTLLTSFKVVGFTENEVEAVMTCISIILHIGNIEFVSERAEQASINGSIELLCKLLGVTEADFKVAVLKPKAKAGKDWVSQSKNAVQARFILNSLSRSLYENLFAHIVQKINSNLDHGSMTENYIGLLDIAGFEIFKHNSFEQLCINYTNEKLQQFFNHHMFVLEQNEYLKENVQWNFVDYGKDLQSTIDLIEKKDKNPGVLPLLDEESILPKSTDESFYSKLDTFCNDKSSKFKRSKKDKCFILKHYAGDVEYNVEGWLSKNKDPLHENLLQVLSSSANDLIKQFYHDKDSRGGSFKTTSIRHRSQLNSLLDRLSSTEPHFVRCIIPNDKKKAHDFNKSLILDQLRCNGVLEGIRIAREGYPNRIFFKEFFQRYKVLTDEYRFSNNSKKNCEIVLSSLHLDPSVFKVGNSKLFFKAGVLASLEAKKESRISDMMSRLNAIINGCNVRRSTSHKLKKLQAAQVLSSAFKSYDNLMSDHWFNLYVKIKPLLESTQEISKTRKIAEQVKNLESKLKAVELNNEKLQGEKQNISSELKAVREKLAIEAENLEKRQNDLRLVTSREAELKLKLEESRSIREQFATEKETLEKAHKSLQDELTRVREDASKSHLSFQSLQNEKVLLGQKIAELRQQIDKNEHSQKSMDSDKNGLLDQIKLLKADISGKERAVAELKEKLSASDKELERSLQGLEKKFLSTSKRLTSLVEENKSLRETIDRAKKEQNEVQNGLQAKEKELRRLSERSDQNQALIASLNKERSDLAAEHEKILIEAKELRKEISDYKKRYQELEETCNNLRDDLKCSLQKPKSSGEDEEDSSVDLKKYQSLEEQLVREKSLTKFLNERLVDSSSSRPQSRSLLELQTVHSVPGEDIYEACDELKQELRETSYRLEKEINTKKDLISKLRFTETRLASASFEIQTISSQLKKLKSIINDANLNVNLEEVLGQIEPVEINHEKLILEVEYLKGQLEAQKIARLDAENAASALHTKVRQIQRSDSSSDIFRLKYEASEQRVKSLESKMTTRPLRDRTNTSSREIFTHRESISKYEEDLRFYRLENYKLQDLLVESEKQINALNKCVKKNKADRAVLGEQLTRAMKDLEVTERQNALLSTSTKNHKAQYESCIEDLHATEEQLKDVIHALRQSEDDIKTMTAIIERLKSQNRQKDKQLWELETRNNVLESETEEREIDNDKLSSRIKVLSDELLHFKDRLRLASDKTQFLEEIEKLKSDLDVSLRGETELKKEVSSLNYSLESLKIDSEAKINDLLNQRNHYEQVVGSLIEERDAASAIQKELEENLKHLQGKVEALNDSIKSLLDEKRQLEQQNEDLKIRLEQSKATFGASEKERENAFDKLSALEKSMELQRQQNDRNEALVEQLQTSVSEVKSQLAIEKDKNIVLHEENQSFGKSNGQLRERLTALEAKLEDTSEKEAWLSKVQELEMLVAKESDAKFEEIKQVKSLERTVAELRAVNEKQAETINMANDDRVEFSNELSEKIERLAALEKHIAKQEVDMKRMERDKTYQDERILHLQSELELWKEKYSDLSTRRENISVHASEEVFI</sequence>
<dbReference type="Pfam" id="PF00063">
    <property type="entry name" value="Myosin_head"/>
    <property type="match status" value="1"/>
</dbReference>
<evidence type="ECO:0000313" key="11">
    <source>
        <dbReference type="EMBL" id="CUS23683.1"/>
    </source>
</evidence>
<dbReference type="InterPro" id="IPR001609">
    <property type="entry name" value="Myosin_head_motor_dom-like"/>
</dbReference>
<dbReference type="SMART" id="SM00242">
    <property type="entry name" value="MYSc"/>
    <property type="match status" value="1"/>
</dbReference>
<name>A0A0P1KUR5_9SACH</name>
<keyword evidence="12" id="KW-1185">Reference proteome</keyword>
<accession>A0A0P1KUR5</accession>
<keyword evidence="4 9" id="KW-0175">Coiled coil</keyword>
<dbReference type="GO" id="GO:0051015">
    <property type="term" value="F:actin filament binding"/>
    <property type="evidence" value="ECO:0007669"/>
    <property type="project" value="TreeGrafter"/>
</dbReference>
<dbReference type="PANTHER" id="PTHR13140:SF857">
    <property type="entry name" value="MYOSIN-11"/>
    <property type="match status" value="1"/>
</dbReference>
<dbReference type="GO" id="GO:0007015">
    <property type="term" value="P:actin filament organization"/>
    <property type="evidence" value="ECO:0007669"/>
    <property type="project" value="TreeGrafter"/>
</dbReference>
<dbReference type="GO" id="GO:0005524">
    <property type="term" value="F:ATP binding"/>
    <property type="evidence" value="ECO:0007669"/>
    <property type="project" value="UniProtKB-UniRule"/>
</dbReference>
<dbReference type="GO" id="GO:0000146">
    <property type="term" value="F:microfilament motor activity"/>
    <property type="evidence" value="ECO:0007669"/>
    <property type="project" value="TreeGrafter"/>
</dbReference>
<dbReference type="FunFam" id="3.40.850.10:FF:000101">
    <property type="entry name" value="Slow myosin heavy chain 2"/>
    <property type="match status" value="1"/>
</dbReference>
<keyword evidence="2 8" id="KW-0547">Nucleotide-binding</keyword>
<dbReference type="Gene3D" id="3.40.850.10">
    <property type="entry name" value="Kinesin motor domain"/>
    <property type="match status" value="1"/>
</dbReference>
<evidence type="ECO:0000256" key="9">
    <source>
        <dbReference type="SAM" id="Coils"/>
    </source>
</evidence>
<dbReference type="GO" id="GO:0016020">
    <property type="term" value="C:membrane"/>
    <property type="evidence" value="ECO:0007669"/>
    <property type="project" value="TreeGrafter"/>
</dbReference>
<dbReference type="InterPro" id="IPR036961">
    <property type="entry name" value="Kinesin_motor_dom_sf"/>
</dbReference>
<feature type="region of interest" description="Actin-binding" evidence="8">
    <location>
        <begin position="610"/>
        <end position="632"/>
    </location>
</feature>
<dbReference type="CDD" id="cd01377">
    <property type="entry name" value="MYSc_class_II"/>
    <property type="match status" value="1"/>
</dbReference>
<evidence type="ECO:0000256" key="4">
    <source>
        <dbReference type="ARBA" id="ARBA00023054"/>
    </source>
</evidence>
<dbReference type="Gene3D" id="1.20.120.720">
    <property type="entry name" value="Myosin VI head, motor domain, U50 subdomain"/>
    <property type="match status" value="1"/>
</dbReference>
<feature type="domain" description="Myosin motor" evidence="10">
    <location>
        <begin position="60"/>
        <end position="730"/>
    </location>
</feature>
<reference evidence="12" key="1">
    <citation type="submission" date="2015-10" db="EMBL/GenBank/DDBJ databases">
        <authorList>
            <person name="Devillers H."/>
        </authorList>
    </citation>
    <scope>NUCLEOTIDE SEQUENCE [LARGE SCALE GENOMIC DNA]</scope>
</reference>
<keyword evidence="7 8" id="KW-0009">Actin-binding</keyword>
<dbReference type="SUPFAM" id="SSF57997">
    <property type="entry name" value="Tropomyosin"/>
    <property type="match status" value="1"/>
</dbReference>
<evidence type="ECO:0000256" key="1">
    <source>
        <dbReference type="ARBA" id="ARBA00008314"/>
    </source>
</evidence>
<feature type="coiled-coil region" evidence="9">
    <location>
        <begin position="1427"/>
        <end position="1482"/>
    </location>
</feature>
<dbReference type="PRINTS" id="PR00193">
    <property type="entry name" value="MYOSINHEAVY"/>
</dbReference>
<dbReference type="SUPFAM" id="SSF52540">
    <property type="entry name" value="P-loop containing nucleoside triphosphate hydrolases"/>
    <property type="match status" value="1"/>
</dbReference>
<protein>
    <submittedName>
        <fullName evidence="11">LAQU0S11e01926g1_1</fullName>
    </submittedName>
</protein>
<keyword evidence="6 8" id="KW-0505">Motor protein</keyword>
<dbReference type="GO" id="GO:0005737">
    <property type="term" value="C:cytoplasm"/>
    <property type="evidence" value="ECO:0007669"/>
    <property type="project" value="TreeGrafter"/>
</dbReference>
<feature type="coiled-coil region" evidence="9">
    <location>
        <begin position="1584"/>
        <end position="1730"/>
    </location>
</feature>
<feature type="coiled-coil region" evidence="9">
    <location>
        <begin position="1175"/>
        <end position="1237"/>
    </location>
</feature>
<keyword evidence="5 8" id="KW-0518">Myosin</keyword>
<comment type="similarity">
    <text evidence="1 8">Belongs to the TRAFAC class myosin-kinesin ATPase superfamily. Myosin family.</text>
</comment>
<keyword evidence="3 8" id="KW-0067">ATP-binding</keyword>
<dbReference type="FunFam" id="1.10.10.820:FF:000001">
    <property type="entry name" value="Myosin heavy chain"/>
    <property type="match status" value="1"/>
</dbReference>